<keyword evidence="8" id="KW-0131">Cell cycle</keyword>
<gene>
    <name evidence="10" type="primary">ezrA</name>
    <name evidence="10" type="ORF">AB3N04_15195</name>
</gene>
<keyword evidence="3 9" id="KW-0812">Transmembrane</keyword>
<evidence type="ECO:0000313" key="10">
    <source>
        <dbReference type="EMBL" id="XDI36038.1"/>
    </source>
</evidence>
<proteinExistence type="predicted"/>
<evidence type="ECO:0000256" key="9">
    <source>
        <dbReference type="SAM" id="Phobius"/>
    </source>
</evidence>
<reference evidence="10" key="1">
    <citation type="submission" date="2024-07" db="EMBL/GenBank/DDBJ databases">
        <title>Identification and characteristics of an arsenic-resistant bacterial isolate, which belongs to a novel species.</title>
        <authorList>
            <person name="Juszczyk A."/>
            <person name="Kowalczyk A."/>
            <person name="Was K."/>
            <person name="Kosowicz W."/>
            <person name="Budzyn A."/>
            <person name="Latowski D."/>
        </authorList>
    </citation>
    <scope>NUCLEOTIDE SEQUENCE</scope>
    <source>
        <strain evidence="10">As8PL</strain>
    </source>
</reference>
<feature type="transmembrane region" description="Helical" evidence="9">
    <location>
        <begin position="6"/>
        <end position="23"/>
    </location>
</feature>
<protein>
    <submittedName>
        <fullName evidence="10">Septation ring formation regulator EzrA</fullName>
    </submittedName>
</protein>
<keyword evidence="4 9" id="KW-1133">Transmembrane helix</keyword>
<evidence type="ECO:0000256" key="5">
    <source>
        <dbReference type="ARBA" id="ARBA00023054"/>
    </source>
</evidence>
<dbReference type="Pfam" id="PF06160">
    <property type="entry name" value="EzrA"/>
    <property type="match status" value="1"/>
</dbReference>
<evidence type="ECO:0000256" key="1">
    <source>
        <dbReference type="ARBA" id="ARBA00004162"/>
    </source>
</evidence>
<evidence type="ECO:0000256" key="8">
    <source>
        <dbReference type="ARBA" id="ARBA00023306"/>
    </source>
</evidence>
<organism evidence="10">
    <name type="scientific">Alkalihalophilus sp. As8PL</name>
    <dbReference type="NCBI Taxonomy" id="3237103"/>
    <lineage>
        <taxon>Bacteria</taxon>
        <taxon>Bacillati</taxon>
        <taxon>Bacillota</taxon>
        <taxon>Bacilli</taxon>
        <taxon>Bacillales</taxon>
        <taxon>Bacillaceae</taxon>
        <taxon>Alkalihalophilus</taxon>
    </lineage>
</organism>
<name>A0AB39BR86_9BACI</name>
<dbReference type="InterPro" id="IPR010379">
    <property type="entry name" value="EzrA"/>
</dbReference>
<sequence length="564" mass="65238">MTMYVIYATIVVLAVLFTIGMVFRKNIYKEVDKLDDWKNTILNRDIPSEIGKVKNLHMSGETEEKFELWRNEWDEIVGAILPDIEEKLFDIEEYAAKYRFKKAKDIISLTKERLNGIETQLQLMVEEINQLVSSAEQNSTEIGSVREQSQSLQQILLNKRGSLGVTVTTFDTRMDRSRELLDAFDEATDEGSYLKAREHLSEAKSEIEALSAYIEVVPKLLVQIKTTVPQELRQLIQGIHDMEKTGYNLESFAFFPKIESISKQNDELLGKVATLDGIDIIEEKINNLLAQIDQMYEMLEVEVEAKQKVAQSIPDMREHVAQVDEQLILLMEETTQVQLSYRLAEEEITFQEIIKKKLNELMTQLQVIVDVSENKSQTYTSILDMVEEWREQVKQIQIDIDKGKQALYDLRQDELKAKETLSQLRQKMLESKRLLQKSNIPGLPSDAVDHLEKSEEKLILAAKQLEQVPLEMGRVNVLVEEALACVEENESKMREIVESAQLAERVIQFANRYRNRSEKARIGLIQAEEMFREYEYEEAIECAYQAVREYDPSIVEKVSEQFTA</sequence>
<evidence type="ECO:0000256" key="2">
    <source>
        <dbReference type="ARBA" id="ARBA00022618"/>
    </source>
</evidence>
<evidence type="ECO:0000256" key="7">
    <source>
        <dbReference type="ARBA" id="ARBA00023210"/>
    </source>
</evidence>
<comment type="subcellular location">
    <subcellularLocation>
        <location evidence="1">Cell membrane</location>
        <topology evidence="1">Single-pass membrane protein</topology>
    </subcellularLocation>
</comment>
<keyword evidence="2" id="KW-0132">Cell division</keyword>
<keyword evidence="7" id="KW-0717">Septation</keyword>
<evidence type="ECO:0000256" key="3">
    <source>
        <dbReference type="ARBA" id="ARBA00022692"/>
    </source>
</evidence>
<accession>A0AB39BR86</accession>
<dbReference type="GO" id="GO:0005886">
    <property type="term" value="C:plasma membrane"/>
    <property type="evidence" value="ECO:0007669"/>
    <property type="project" value="UniProtKB-SubCell"/>
</dbReference>
<dbReference type="AlphaFoldDB" id="A0AB39BR86"/>
<evidence type="ECO:0000256" key="4">
    <source>
        <dbReference type="ARBA" id="ARBA00022989"/>
    </source>
</evidence>
<dbReference type="GO" id="GO:0000921">
    <property type="term" value="P:septin ring assembly"/>
    <property type="evidence" value="ECO:0007669"/>
    <property type="project" value="InterPro"/>
</dbReference>
<dbReference type="NCBIfam" id="NF003413">
    <property type="entry name" value="PRK04778.1-7"/>
    <property type="match status" value="1"/>
</dbReference>
<dbReference type="GO" id="GO:0000917">
    <property type="term" value="P:division septum assembly"/>
    <property type="evidence" value="ECO:0007669"/>
    <property type="project" value="UniProtKB-KW"/>
</dbReference>
<dbReference type="GO" id="GO:0005940">
    <property type="term" value="C:septin ring"/>
    <property type="evidence" value="ECO:0007669"/>
    <property type="project" value="InterPro"/>
</dbReference>
<evidence type="ECO:0000256" key="6">
    <source>
        <dbReference type="ARBA" id="ARBA00023136"/>
    </source>
</evidence>
<dbReference type="EMBL" id="CP162551">
    <property type="protein sequence ID" value="XDI36038.1"/>
    <property type="molecule type" value="Genomic_DNA"/>
</dbReference>
<dbReference type="RefSeq" id="WP_368503542.1">
    <property type="nucleotide sequence ID" value="NZ_CP162551.1"/>
</dbReference>
<keyword evidence="5" id="KW-0175">Coiled coil</keyword>
<keyword evidence="6 9" id="KW-0472">Membrane</keyword>